<keyword evidence="5" id="KW-1185">Reference proteome</keyword>
<reference evidence="4 5" key="1">
    <citation type="submission" date="2021-01" db="EMBL/GenBank/DDBJ databases">
        <title>Whole genome shotgun sequence of Cellulomonas phragmiteti NBRC 110785.</title>
        <authorList>
            <person name="Komaki H."/>
            <person name="Tamura T."/>
        </authorList>
    </citation>
    <scope>NUCLEOTIDE SEQUENCE [LARGE SCALE GENOMIC DNA]</scope>
    <source>
        <strain evidence="4 5">NBRC 110785</strain>
    </source>
</reference>
<proteinExistence type="inferred from homology"/>
<dbReference type="GO" id="GO:0016798">
    <property type="term" value="F:hydrolase activity, acting on glycosyl bonds"/>
    <property type="evidence" value="ECO:0007669"/>
    <property type="project" value="UniProtKB-KW"/>
</dbReference>
<dbReference type="InterPro" id="IPR007184">
    <property type="entry name" value="Mannoside_phosphorylase"/>
</dbReference>
<dbReference type="SUPFAM" id="SSF75005">
    <property type="entry name" value="Arabinanase/levansucrase/invertase"/>
    <property type="match status" value="1"/>
</dbReference>
<name>A0ABQ4DII6_9CELL</name>
<dbReference type="PANTHER" id="PTHR34106">
    <property type="entry name" value="GLYCOSIDASE"/>
    <property type="match status" value="1"/>
</dbReference>
<evidence type="ECO:0000256" key="2">
    <source>
        <dbReference type="ARBA" id="ARBA00022679"/>
    </source>
</evidence>
<evidence type="ECO:0000313" key="4">
    <source>
        <dbReference type="EMBL" id="GIG39165.1"/>
    </source>
</evidence>
<comment type="similarity">
    <text evidence="3">Belongs to the glycosyl hydrolase 130 family.</text>
</comment>
<keyword evidence="2" id="KW-0808">Transferase</keyword>
<dbReference type="InterPro" id="IPR023296">
    <property type="entry name" value="Glyco_hydro_beta-prop_sf"/>
</dbReference>
<sequence>MTGPLVTGPHVTGPSWVRRTEVELRPDPDRVVARLFLPGQEMVATGRPRSAAVLGRVLALDDAEVERELADLVTRFEGRHHDLEATWEAHGAQVRHGSAGDPPLPATRRRLVGAYFTQEYAVQSAALFNPSMVPHPDQSGLAAGSTRFVMTVRATGEGHVSSLELRTGTVDAHDVVALDPSPVRTRLPVVAVEQGDGRSYEATFPADSAMSERVLMPQVAAESHGIEDVRLVRLTHPDGSASYAGTYTAYDGRGISAQLLRTEDFARMTSHPLGGPGARDKGVALFPRQVGGRWVAMSRADRESNAVTTSADLLHWDEPVVVQRPEQGWETIQLGNCGPPIETERGWVVLTHGVGPMRTYSIGALLLDLDDPARVLGSLTSPLLTAVGEERSGYVPNVVYSCGAMRHGRTLVLPYGSSDIATRVALVDLDGLLDELSAT</sequence>
<keyword evidence="4" id="KW-0378">Hydrolase</keyword>
<evidence type="ECO:0000313" key="5">
    <source>
        <dbReference type="Proteomes" id="UP000614741"/>
    </source>
</evidence>
<keyword evidence="1" id="KW-0328">Glycosyltransferase</keyword>
<gene>
    <name evidence="4" type="ORF">Cph01nite_09270</name>
</gene>
<dbReference type="PANTHER" id="PTHR34106:SF4">
    <property type="entry name" value="BLL5143 PROTEIN"/>
    <property type="match status" value="1"/>
</dbReference>
<evidence type="ECO:0000256" key="3">
    <source>
        <dbReference type="ARBA" id="ARBA00024356"/>
    </source>
</evidence>
<comment type="caution">
    <text evidence="4">The sequence shown here is derived from an EMBL/GenBank/DDBJ whole genome shotgun (WGS) entry which is preliminary data.</text>
</comment>
<dbReference type="Pfam" id="PF04041">
    <property type="entry name" value="Glyco_hydro_130"/>
    <property type="match status" value="1"/>
</dbReference>
<accession>A0ABQ4DII6</accession>
<dbReference type="CDD" id="cd18613">
    <property type="entry name" value="GH130"/>
    <property type="match status" value="1"/>
</dbReference>
<dbReference type="Gene3D" id="2.115.10.20">
    <property type="entry name" value="Glycosyl hydrolase domain, family 43"/>
    <property type="match status" value="1"/>
</dbReference>
<dbReference type="Proteomes" id="UP000614741">
    <property type="component" value="Unassembled WGS sequence"/>
</dbReference>
<protein>
    <submittedName>
        <fullName evidence="4">Glycosidase</fullName>
    </submittedName>
</protein>
<organism evidence="4 5">
    <name type="scientific">Cellulomonas phragmiteti</name>
    <dbReference type="NCBI Taxonomy" id="478780"/>
    <lineage>
        <taxon>Bacteria</taxon>
        <taxon>Bacillati</taxon>
        <taxon>Actinomycetota</taxon>
        <taxon>Actinomycetes</taxon>
        <taxon>Micrococcales</taxon>
        <taxon>Cellulomonadaceae</taxon>
        <taxon>Cellulomonas</taxon>
    </lineage>
</organism>
<evidence type="ECO:0000256" key="1">
    <source>
        <dbReference type="ARBA" id="ARBA00022676"/>
    </source>
</evidence>
<keyword evidence="4" id="KW-0326">Glycosidase</keyword>
<dbReference type="EMBL" id="BONP01000004">
    <property type="protein sequence ID" value="GIG39165.1"/>
    <property type="molecule type" value="Genomic_DNA"/>
</dbReference>